<comment type="function">
    <text evidence="5">Could be a nuclease involved in processing of the 5'-end of pre-16S rRNA.</text>
</comment>
<dbReference type="HAMAP" id="MF_00651">
    <property type="entry name" value="Nuclease_YqgF"/>
    <property type="match status" value="1"/>
</dbReference>
<evidence type="ECO:0000313" key="8">
    <source>
        <dbReference type="Proteomes" id="UP001232973"/>
    </source>
</evidence>
<dbReference type="SMART" id="SM00732">
    <property type="entry name" value="YqgFc"/>
    <property type="match status" value="1"/>
</dbReference>
<dbReference type="RefSeq" id="WP_274455418.1">
    <property type="nucleotide sequence ID" value="NZ_CP067097.1"/>
</dbReference>
<dbReference type="InterPro" id="IPR006641">
    <property type="entry name" value="YqgF/RNaseH-like_dom"/>
</dbReference>
<dbReference type="InterPro" id="IPR005227">
    <property type="entry name" value="YqgF"/>
</dbReference>
<evidence type="ECO:0000256" key="2">
    <source>
        <dbReference type="ARBA" id="ARBA00022517"/>
    </source>
</evidence>
<dbReference type="Proteomes" id="UP001232973">
    <property type="component" value="Unassembled WGS sequence"/>
</dbReference>
<dbReference type="NCBIfam" id="TIGR00250">
    <property type="entry name" value="RNAse_H_YqgF"/>
    <property type="match status" value="1"/>
</dbReference>
<dbReference type="Pfam" id="PF03652">
    <property type="entry name" value="RuvX"/>
    <property type="match status" value="1"/>
</dbReference>
<comment type="similarity">
    <text evidence="5">Belongs to the YqgF HJR family.</text>
</comment>
<evidence type="ECO:0000256" key="3">
    <source>
        <dbReference type="ARBA" id="ARBA00022722"/>
    </source>
</evidence>
<dbReference type="EMBL" id="JAUSTP010000019">
    <property type="protein sequence ID" value="MDQ0190511.1"/>
    <property type="molecule type" value="Genomic_DNA"/>
</dbReference>
<protein>
    <recommendedName>
        <fullName evidence="5">Putative pre-16S rRNA nuclease</fullName>
        <ecNumber evidence="5">3.1.-.-</ecNumber>
    </recommendedName>
</protein>
<keyword evidence="4 5" id="KW-0378">Hydrolase</keyword>
<dbReference type="EC" id="3.1.-.-" evidence="5"/>
<keyword evidence="3 5" id="KW-0540">Nuclease</keyword>
<evidence type="ECO:0000259" key="6">
    <source>
        <dbReference type="SMART" id="SM00732"/>
    </source>
</evidence>
<reference evidence="7 8" key="1">
    <citation type="submission" date="2023-07" db="EMBL/GenBank/DDBJ databases">
        <title>Genomic Encyclopedia of Type Strains, Phase IV (KMG-IV): sequencing the most valuable type-strain genomes for metagenomic binning, comparative biology and taxonomic classification.</title>
        <authorList>
            <person name="Goeker M."/>
        </authorList>
    </citation>
    <scope>NUCLEOTIDE SEQUENCE [LARGE SCALE GENOMIC DNA]</scope>
    <source>
        <strain evidence="7 8">DSM 4006</strain>
    </source>
</reference>
<evidence type="ECO:0000256" key="1">
    <source>
        <dbReference type="ARBA" id="ARBA00022490"/>
    </source>
</evidence>
<evidence type="ECO:0000256" key="4">
    <source>
        <dbReference type="ARBA" id="ARBA00022801"/>
    </source>
</evidence>
<evidence type="ECO:0000313" key="7">
    <source>
        <dbReference type="EMBL" id="MDQ0190511.1"/>
    </source>
</evidence>
<keyword evidence="8" id="KW-1185">Reference proteome</keyword>
<comment type="caution">
    <text evidence="7">The sequence shown here is derived from an EMBL/GenBank/DDBJ whole genome shotgun (WGS) entry which is preliminary data.</text>
</comment>
<organism evidence="7 8">
    <name type="scientific">Alicyclobacillus cycloheptanicus</name>
    <dbReference type="NCBI Taxonomy" id="1457"/>
    <lineage>
        <taxon>Bacteria</taxon>
        <taxon>Bacillati</taxon>
        <taxon>Bacillota</taxon>
        <taxon>Bacilli</taxon>
        <taxon>Bacillales</taxon>
        <taxon>Alicyclobacillaceae</taxon>
        <taxon>Alicyclobacillus</taxon>
    </lineage>
</organism>
<feature type="domain" description="YqgF/RNase H-like" evidence="6">
    <location>
        <begin position="1"/>
        <end position="101"/>
    </location>
</feature>
<dbReference type="SUPFAM" id="SSF53098">
    <property type="entry name" value="Ribonuclease H-like"/>
    <property type="match status" value="1"/>
</dbReference>
<comment type="subcellular location">
    <subcellularLocation>
        <location evidence="5">Cytoplasm</location>
    </subcellularLocation>
</comment>
<dbReference type="GO" id="GO:0016787">
    <property type="term" value="F:hydrolase activity"/>
    <property type="evidence" value="ECO:0007669"/>
    <property type="project" value="UniProtKB-KW"/>
</dbReference>
<keyword evidence="2 5" id="KW-0690">Ribosome biogenesis</keyword>
<evidence type="ECO:0000256" key="5">
    <source>
        <dbReference type="HAMAP-Rule" id="MF_00651"/>
    </source>
</evidence>
<dbReference type="PANTHER" id="PTHR33317">
    <property type="entry name" value="POLYNUCLEOTIDYL TRANSFERASE, RIBONUCLEASE H-LIKE SUPERFAMILY PROTEIN"/>
    <property type="match status" value="1"/>
</dbReference>
<dbReference type="Gene3D" id="3.30.420.140">
    <property type="entry name" value="YqgF/RNase H-like domain"/>
    <property type="match status" value="1"/>
</dbReference>
<name>A0ABT9XJM8_9BACL</name>
<dbReference type="InterPro" id="IPR012337">
    <property type="entry name" value="RNaseH-like_sf"/>
</dbReference>
<keyword evidence="1 5" id="KW-0963">Cytoplasm</keyword>
<sequence length="137" mass="15177">MRILAVDYGLARIGLAMSDETALLAQSLAVIKRTSDAEACREIHAVAARHGVEKIVVGLPKLMSGELGERAKLCQRFADRLARETGLPVVLYDERFTTAQAERMLIEADVRRKKRKQVVDAVAATVLLQNYLDAERT</sequence>
<dbReference type="InterPro" id="IPR037027">
    <property type="entry name" value="YqgF/RNaseH-like_dom_sf"/>
</dbReference>
<dbReference type="PANTHER" id="PTHR33317:SF4">
    <property type="entry name" value="POLYNUCLEOTIDYL TRANSFERASE, RIBONUCLEASE H-LIKE SUPERFAMILY PROTEIN"/>
    <property type="match status" value="1"/>
</dbReference>
<proteinExistence type="inferred from homology"/>
<dbReference type="CDD" id="cd16964">
    <property type="entry name" value="YqgF"/>
    <property type="match status" value="1"/>
</dbReference>
<accession>A0ABT9XJM8</accession>
<gene>
    <name evidence="7" type="ORF">J2S03_002376</name>
</gene>